<dbReference type="Pfam" id="PF13561">
    <property type="entry name" value="adh_short_C2"/>
    <property type="match status" value="1"/>
</dbReference>
<dbReference type="PANTHER" id="PTHR43669">
    <property type="entry name" value="5-KETO-D-GLUCONATE 5-REDUCTASE"/>
    <property type="match status" value="1"/>
</dbReference>
<dbReference type="Gene3D" id="3.40.50.720">
    <property type="entry name" value="NAD(P)-binding Rossmann-like Domain"/>
    <property type="match status" value="1"/>
</dbReference>
<dbReference type="AlphaFoldDB" id="A0A9X1W9A7"/>
<dbReference type="PANTHER" id="PTHR43669:SF3">
    <property type="entry name" value="ALCOHOL DEHYDROGENASE, PUTATIVE (AFU_ORTHOLOGUE AFUA_3G03445)-RELATED"/>
    <property type="match status" value="1"/>
</dbReference>
<dbReference type="PRINTS" id="PR00080">
    <property type="entry name" value="SDRFAMILY"/>
</dbReference>
<accession>A0A9X1W9A7</accession>
<dbReference type="InterPro" id="IPR002347">
    <property type="entry name" value="SDR_fam"/>
</dbReference>
<evidence type="ECO:0000313" key="3">
    <source>
        <dbReference type="EMBL" id="MCJ2376126.1"/>
    </source>
</evidence>
<dbReference type="SUPFAM" id="SSF51735">
    <property type="entry name" value="NAD(P)-binding Rossmann-fold domains"/>
    <property type="match status" value="1"/>
</dbReference>
<evidence type="ECO:0000256" key="2">
    <source>
        <dbReference type="ARBA" id="ARBA00023002"/>
    </source>
</evidence>
<dbReference type="RefSeq" id="WP_244355523.1">
    <property type="nucleotide sequence ID" value="NZ_JAJNNZ010000003.1"/>
</dbReference>
<dbReference type="PRINTS" id="PR00081">
    <property type="entry name" value="GDHRDH"/>
</dbReference>
<evidence type="ECO:0000313" key="4">
    <source>
        <dbReference type="Proteomes" id="UP001139488"/>
    </source>
</evidence>
<dbReference type="FunFam" id="3.40.50.720:FF:000084">
    <property type="entry name" value="Short-chain dehydrogenase reductase"/>
    <property type="match status" value="1"/>
</dbReference>
<dbReference type="PROSITE" id="PS00061">
    <property type="entry name" value="ADH_SHORT"/>
    <property type="match status" value="1"/>
</dbReference>
<dbReference type="NCBIfam" id="NF005559">
    <property type="entry name" value="PRK07231.1"/>
    <property type="match status" value="1"/>
</dbReference>
<reference evidence="3" key="1">
    <citation type="submission" date="2021-11" db="EMBL/GenBank/DDBJ databases">
        <title>Vibrio ZSDE26 sp. nov. and Vibrio ZSDZ34 sp. nov., isolated from coastal seawater in Qingdao.</title>
        <authorList>
            <person name="Zhang P."/>
        </authorList>
    </citation>
    <scope>NUCLEOTIDE SEQUENCE</scope>
    <source>
        <strain evidence="3">ZSDZ34</strain>
    </source>
</reference>
<proteinExistence type="inferred from homology"/>
<dbReference type="Proteomes" id="UP001139488">
    <property type="component" value="Unassembled WGS sequence"/>
</dbReference>
<comment type="caution">
    <text evidence="3">The sequence shown here is derived from an EMBL/GenBank/DDBJ whole genome shotgun (WGS) entry which is preliminary data.</text>
</comment>
<organism evidence="3 4">
    <name type="scientific">Vibrio gelatinilyticus</name>
    <dbReference type="NCBI Taxonomy" id="2893468"/>
    <lineage>
        <taxon>Bacteria</taxon>
        <taxon>Pseudomonadati</taxon>
        <taxon>Pseudomonadota</taxon>
        <taxon>Gammaproteobacteria</taxon>
        <taxon>Vibrionales</taxon>
        <taxon>Vibrionaceae</taxon>
        <taxon>Vibrio</taxon>
    </lineage>
</organism>
<keyword evidence="2" id="KW-0560">Oxidoreductase</keyword>
<dbReference type="InterPro" id="IPR020904">
    <property type="entry name" value="Sc_DH/Rdtase_CS"/>
</dbReference>
<protein>
    <submittedName>
        <fullName evidence="3">SDR family oxidoreductase</fullName>
    </submittedName>
</protein>
<sequence>MQNLFSLKGKTALITGASSGIGAHIAKTFALAGCNVIVAARRIERLDALVTELHQQGAKAYAVEMDVRDAASVHSAFELAHSQFGTPDIIINNAGISGEFQAVSDTCEEDMDRVFDVNFKGAWRVSKTACDRLIAQGKQGSIINLISIAAHGHAAGISSYAMSKTALLSLTKNLALEVAEHGIRVNAISPGTFHTEMTEAEYDDNGNNVFTDLPPLGREGKLSDLDGMFMFLASDASSFITGTCTPVDGGHLLRSL</sequence>
<gene>
    <name evidence="3" type="ORF">LNL84_04690</name>
</gene>
<comment type="similarity">
    <text evidence="1">Belongs to the short-chain dehydrogenases/reductases (SDR) family.</text>
</comment>
<dbReference type="CDD" id="cd05233">
    <property type="entry name" value="SDR_c"/>
    <property type="match status" value="1"/>
</dbReference>
<dbReference type="InterPro" id="IPR036291">
    <property type="entry name" value="NAD(P)-bd_dom_sf"/>
</dbReference>
<keyword evidence="4" id="KW-1185">Reference proteome</keyword>
<dbReference type="GO" id="GO:0016491">
    <property type="term" value="F:oxidoreductase activity"/>
    <property type="evidence" value="ECO:0007669"/>
    <property type="project" value="UniProtKB-KW"/>
</dbReference>
<dbReference type="EMBL" id="JAJNNZ010000003">
    <property type="protein sequence ID" value="MCJ2376126.1"/>
    <property type="molecule type" value="Genomic_DNA"/>
</dbReference>
<name>A0A9X1W9A7_9VIBR</name>
<evidence type="ECO:0000256" key="1">
    <source>
        <dbReference type="ARBA" id="ARBA00006484"/>
    </source>
</evidence>